<dbReference type="EMBL" id="JBBKTX010000004">
    <property type="protein sequence ID" value="MFK4751773.1"/>
    <property type="molecule type" value="Genomic_DNA"/>
</dbReference>
<gene>
    <name evidence="1" type="ORF">WG929_05030</name>
</gene>
<sequence>MNNELTVLKELSTVTVTQAEWLEIGRTITSHLPKPEFLQTFNAMAGEVSKVYGFVIDTLTPFIELNSEPAFVENFDSLMVSYQASYLAEASKPRHYCDEAFEHFVEIQQSKEFSTSYPLLKHTFDRLDYIMDKYIANDAWVVMSIETVMKRLSRWLNAIAELKKVDSEDAFWVYQGLMKSIAEYLQLIRQRG</sequence>
<protein>
    <submittedName>
        <fullName evidence="1">Uncharacterized protein</fullName>
    </submittedName>
</protein>
<reference evidence="1 2" key="1">
    <citation type="submission" date="2024-03" db="EMBL/GenBank/DDBJ databases">
        <title>High-quality draft genome sequence of Oceanobacter sp. wDCs-4.</title>
        <authorList>
            <person name="Dong C."/>
        </authorList>
    </citation>
    <scope>NUCLEOTIDE SEQUENCE [LARGE SCALE GENOMIC DNA]</scope>
    <source>
        <strain evidence="2">wDCs-4</strain>
    </source>
</reference>
<keyword evidence="2" id="KW-1185">Reference proteome</keyword>
<dbReference type="Proteomes" id="UP001620597">
    <property type="component" value="Unassembled WGS sequence"/>
</dbReference>
<comment type="caution">
    <text evidence="1">The sequence shown here is derived from an EMBL/GenBank/DDBJ whole genome shotgun (WGS) entry which is preliminary data.</text>
</comment>
<dbReference type="RefSeq" id="WP_416205149.1">
    <property type="nucleotide sequence ID" value="NZ_JBBKTX010000004.1"/>
</dbReference>
<evidence type="ECO:0000313" key="2">
    <source>
        <dbReference type="Proteomes" id="UP001620597"/>
    </source>
</evidence>
<proteinExistence type="predicted"/>
<organism evidence="1 2">
    <name type="scientific">Oceanobacter antarcticus</name>
    <dbReference type="NCBI Taxonomy" id="3133425"/>
    <lineage>
        <taxon>Bacteria</taxon>
        <taxon>Pseudomonadati</taxon>
        <taxon>Pseudomonadota</taxon>
        <taxon>Gammaproteobacteria</taxon>
        <taxon>Oceanospirillales</taxon>
        <taxon>Oceanospirillaceae</taxon>
        <taxon>Oceanobacter</taxon>
    </lineage>
</organism>
<accession>A0ABW8NFM8</accession>
<name>A0ABW8NFM8_9GAMM</name>
<evidence type="ECO:0000313" key="1">
    <source>
        <dbReference type="EMBL" id="MFK4751773.1"/>
    </source>
</evidence>